<sequence>MALLLRLAAPSVPPRRSSGLRALPRVVLPEVVSSLVLTAVVLTLSTTWPGREGQFSRICSARLWRDQVHTSGLAHDAVRLCGKPNNKVTAPVELGPGKTMQPIMPYITSRYPQA</sequence>
<evidence type="ECO:0000313" key="1">
    <source>
        <dbReference type="EMBL" id="ONM53997.1"/>
    </source>
</evidence>
<name>A0A1D6I1A1_MAIZE</name>
<gene>
    <name evidence="1" type="ORF">ZEAMMB73_Zm00001d019956</name>
</gene>
<protein>
    <submittedName>
        <fullName evidence="1">Protein FLUORESCENT IN BLUE LIGHT chloroplastic</fullName>
    </submittedName>
</protein>
<reference evidence="1" key="1">
    <citation type="submission" date="2015-12" db="EMBL/GenBank/DDBJ databases">
        <title>Update maize B73 reference genome by single molecule sequencing technologies.</title>
        <authorList>
            <consortium name="Maize Genome Sequencing Project"/>
            <person name="Ware D."/>
        </authorList>
    </citation>
    <scope>NUCLEOTIDE SEQUENCE [LARGE SCALE GENOMIC DNA]</scope>
    <source>
        <tissue evidence="1">Seedling</tissue>
    </source>
</reference>
<dbReference type="EMBL" id="CM007650">
    <property type="protein sequence ID" value="ONM53997.1"/>
    <property type="molecule type" value="Genomic_DNA"/>
</dbReference>
<dbReference type="AlphaFoldDB" id="A0A1D6I1A1"/>
<organism evidence="1">
    <name type="scientific">Zea mays</name>
    <name type="common">Maize</name>
    <dbReference type="NCBI Taxonomy" id="4577"/>
    <lineage>
        <taxon>Eukaryota</taxon>
        <taxon>Viridiplantae</taxon>
        <taxon>Streptophyta</taxon>
        <taxon>Embryophyta</taxon>
        <taxon>Tracheophyta</taxon>
        <taxon>Spermatophyta</taxon>
        <taxon>Magnoliopsida</taxon>
        <taxon>Liliopsida</taxon>
        <taxon>Poales</taxon>
        <taxon>Poaceae</taxon>
        <taxon>PACMAD clade</taxon>
        <taxon>Panicoideae</taxon>
        <taxon>Andropogonodae</taxon>
        <taxon>Andropogoneae</taxon>
        <taxon>Tripsacinae</taxon>
        <taxon>Zea</taxon>
    </lineage>
</organism>
<accession>A0A1D6I1A1</accession>
<proteinExistence type="predicted"/>